<dbReference type="PROSITE" id="PS50881">
    <property type="entry name" value="S5_DSRBD"/>
    <property type="match status" value="1"/>
</dbReference>
<dbReference type="InterPro" id="IPR000851">
    <property type="entry name" value="Ribosomal_uS5"/>
</dbReference>
<evidence type="ECO:0000256" key="7">
    <source>
        <dbReference type="ARBA" id="ARBA00039335"/>
    </source>
</evidence>
<accession>A0A6A6BRF5</accession>
<evidence type="ECO:0000313" key="12">
    <source>
        <dbReference type="Proteomes" id="UP000799438"/>
    </source>
</evidence>
<feature type="domain" description="S5 DRBM" evidence="10">
    <location>
        <begin position="260"/>
        <end position="323"/>
    </location>
</feature>
<evidence type="ECO:0000256" key="9">
    <source>
        <dbReference type="RuleBase" id="RU003823"/>
    </source>
</evidence>
<dbReference type="PANTHER" id="PTHR48277">
    <property type="entry name" value="MITOCHONDRIAL RIBOSOMAL PROTEIN S5"/>
    <property type="match status" value="1"/>
</dbReference>
<dbReference type="EMBL" id="ML995477">
    <property type="protein sequence ID" value="KAF2145814.1"/>
    <property type="molecule type" value="Genomic_DNA"/>
</dbReference>
<evidence type="ECO:0000256" key="8">
    <source>
        <dbReference type="PROSITE-ProRule" id="PRU00268"/>
    </source>
</evidence>
<dbReference type="Gene3D" id="3.30.160.20">
    <property type="match status" value="1"/>
</dbReference>
<evidence type="ECO:0000256" key="4">
    <source>
        <dbReference type="ARBA" id="ARBA00023128"/>
    </source>
</evidence>
<dbReference type="AlphaFoldDB" id="A0A6A6BRF5"/>
<dbReference type="InterPro" id="IPR013810">
    <property type="entry name" value="Ribosomal_uS5_N"/>
</dbReference>
<evidence type="ECO:0000256" key="2">
    <source>
        <dbReference type="ARBA" id="ARBA00008945"/>
    </source>
</evidence>
<dbReference type="Pfam" id="PF03719">
    <property type="entry name" value="Ribosomal_S5_C"/>
    <property type="match status" value="1"/>
</dbReference>
<dbReference type="InterPro" id="IPR014721">
    <property type="entry name" value="Ribsml_uS5_D2-typ_fold_subgr"/>
</dbReference>
<evidence type="ECO:0000313" key="11">
    <source>
        <dbReference type="EMBL" id="KAF2145814.1"/>
    </source>
</evidence>
<sequence length="424" mass="46983">MSVCRPARCLFARASTTLPAASSTTAVQARAFHASPAHSKKRRPHYPSIKAADMEQLQKLAVQRYPKYTSEEKDLLKAKYTAGQYAAIEAAEAAIDARDLLTQSRSRDGDPMALKYTADELRRLQPVLDKKASAPLDPYASYDVRPKTDDEMAQALAMYYVDEGERLEAASGGEAPNSAEDEEAARVRFLRFLDDPRTFMHADSEAGYRALSDEALTVLAPEMPKIDGVVAPRGGSDGDDPQRKRLMQQTGLSGFQLRSLRVKVLHDHRVVNQTRLGKVQSYYYLCIAGDGNGMLGVGEGKSTESTEGRQQSIFSAIRNMRPVTRYENRTIYGEVEGKCGAVELRLSARQPGFGLRCQSLIHEMARAAGIHDLSAKVLRSRNKMNTVKAAWQALLNQRLPEDIARARGRKLVDVRKVYYGGKVN</sequence>
<dbReference type="GO" id="GO:0003723">
    <property type="term" value="F:RNA binding"/>
    <property type="evidence" value="ECO:0007669"/>
    <property type="project" value="InterPro"/>
</dbReference>
<reference evidence="11" key="1">
    <citation type="journal article" date="2020" name="Stud. Mycol.">
        <title>101 Dothideomycetes genomes: a test case for predicting lifestyles and emergence of pathogens.</title>
        <authorList>
            <person name="Haridas S."/>
            <person name="Albert R."/>
            <person name="Binder M."/>
            <person name="Bloem J."/>
            <person name="Labutti K."/>
            <person name="Salamov A."/>
            <person name="Andreopoulos B."/>
            <person name="Baker S."/>
            <person name="Barry K."/>
            <person name="Bills G."/>
            <person name="Bluhm B."/>
            <person name="Cannon C."/>
            <person name="Castanera R."/>
            <person name="Culley D."/>
            <person name="Daum C."/>
            <person name="Ezra D."/>
            <person name="Gonzalez J."/>
            <person name="Henrissat B."/>
            <person name="Kuo A."/>
            <person name="Liang C."/>
            <person name="Lipzen A."/>
            <person name="Lutzoni F."/>
            <person name="Magnuson J."/>
            <person name="Mondo S."/>
            <person name="Nolan M."/>
            <person name="Ohm R."/>
            <person name="Pangilinan J."/>
            <person name="Park H.-J."/>
            <person name="Ramirez L."/>
            <person name="Alfaro M."/>
            <person name="Sun H."/>
            <person name="Tritt A."/>
            <person name="Yoshinaga Y."/>
            <person name="Zwiers L.-H."/>
            <person name="Turgeon B."/>
            <person name="Goodwin S."/>
            <person name="Spatafora J."/>
            <person name="Crous P."/>
            <person name="Grigoriev I."/>
        </authorList>
    </citation>
    <scope>NUCLEOTIDE SEQUENCE</scope>
    <source>
        <strain evidence="11">CBS 121167</strain>
    </source>
</reference>
<comment type="similarity">
    <text evidence="2 9">Belongs to the universal ribosomal protein uS5 family.</text>
</comment>
<dbReference type="SUPFAM" id="SSF54211">
    <property type="entry name" value="Ribosomal protein S5 domain 2-like"/>
    <property type="match status" value="1"/>
</dbReference>
<dbReference type="FunFam" id="3.30.230.10:FF:000041">
    <property type="entry name" value="37S ribosomal protein S5"/>
    <property type="match status" value="1"/>
</dbReference>
<proteinExistence type="inferred from homology"/>
<dbReference type="PANTHER" id="PTHR48277:SF1">
    <property type="entry name" value="MITOCHONDRIAL RIBOSOMAL PROTEIN S5"/>
    <property type="match status" value="1"/>
</dbReference>
<dbReference type="GO" id="GO:0006412">
    <property type="term" value="P:translation"/>
    <property type="evidence" value="ECO:0007669"/>
    <property type="project" value="InterPro"/>
</dbReference>
<protein>
    <recommendedName>
        <fullName evidence="7">Small ribosomal subunit protein uS5m</fullName>
    </recommendedName>
</protein>
<dbReference type="OrthoDB" id="309483at2759"/>
<keyword evidence="5 8" id="KW-0687">Ribonucleoprotein</keyword>
<evidence type="ECO:0000256" key="1">
    <source>
        <dbReference type="ARBA" id="ARBA00004173"/>
    </source>
</evidence>
<evidence type="ECO:0000256" key="6">
    <source>
        <dbReference type="ARBA" id="ARBA00037226"/>
    </source>
</evidence>
<dbReference type="GO" id="GO:0003735">
    <property type="term" value="F:structural constituent of ribosome"/>
    <property type="evidence" value="ECO:0007669"/>
    <property type="project" value="UniProtKB-UniRule"/>
</dbReference>
<evidence type="ECO:0000256" key="5">
    <source>
        <dbReference type="ARBA" id="ARBA00023274"/>
    </source>
</evidence>
<comment type="subcellular location">
    <subcellularLocation>
        <location evidence="1">Mitochondrion</location>
    </subcellularLocation>
</comment>
<evidence type="ECO:0000259" key="10">
    <source>
        <dbReference type="PROSITE" id="PS50881"/>
    </source>
</evidence>
<name>A0A6A6BRF5_9PEZI</name>
<keyword evidence="4" id="KW-0496">Mitochondrion</keyword>
<dbReference type="FunFam" id="3.30.160.20:FF:000022">
    <property type="entry name" value="28S ribosomal protein S5, mitochondrial"/>
    <property type="match status" value="1"/>
</dbReference>
<dbReference type="GeneID" id="54303092"/>
<dbReference type="Pfam" id="PF00333">
    <property type="entry name" value="Ribosomal_S5"/>
    <property type="match status" value="1"/>
</dbReference>
<keyword evidence="12" id="KW-1185">Reference proteome</keyword>
<dbReference type="SUPFAM" id="SSF54768">
    <property type="entry name" value="dsRNA-binding domain-like"/>
    <property type="match status" value="1"/>
</dbReference>
<dbReference type="GO" id="GO:0005763">
    <property type="term" value="C:mitochondrial small ribosomal subunit"/>
    <property type="evidence" value="ECO:0007669"/>
    <property type="project" value="UniProtKB-ARBA"/>
</dbReference>
<dbReference type="RefSeq" id="XP_033401526.1">
    <property type="nucleotide sequence ID" value="XM_033545584.1"/>
</dbReference>
<dbReference type="InterPro" id="IPR005324">
    <property type="entry name" value="Ribosomal_uS5_C"/>
</dbReference>
<dbReference type="InterPro" id="IPR020568">
    <property type="entry name" value="Ribosomal_Su5_D2-typ_SF"/>
</dbReference>
<dbReference type="Proteomes" id="UP000799438">
    <property type="component" value="Unassembled WGS sequence"/>
</dbReference>
<dbReference type="Gene3D" id="3.30.230.10">
    <property type="match status" value="1"/>
</dbReference>
<evidence type="ECO:0000256" key="3">
    <source>
        <dbReference type="ARBA" id="ARBA00022980"/>
    </source>
</evidence>
<keyword evidence="3 8" id="KW-0689">Ribosomal protein</keyword>
<gene>
    <name evidence="11" type="ORF">K452DRAFT_349226</name>
</gene>
<comment type="function">
    <text evidence="6">Component of the mitochondrial ribosome (mitoribosome), a dedicated translation machinery responsible for the synthesis of mitochondrial genome-encoded proteins, including at least some of the essential transmembrane subunits of the mitochondrial respiratory chain. The mitoribosomes are attached to the mitochondrial inner membrane and translation products are cotranslationally integrated into the membrane.</text>
</comment>
<organism evidence="11 12">
    <name type="scientific">Aplosporella prunicola CBS 121167</name>
    <dbReference type="NCBI Taxonomy" id="1176127"/>
    <lineage>
        <taxon>Eukaryota</taxon>
        <taxon>Fungi</taxon>
        <taxon>Dikarya</taxon>
        <taxon>Ascomycota</taxon>
        <taxon>Pezizomycotina</taxon>
        <taxon>Dothideomycetes</taxon>
        <taxon>Dothideomycetes incertae sedis</taxon>
        <taxon>Botryosphaeriales</taxon>
        <taxon>Aplosporellaceae</taxon>
        <taxon>Aplosporella</taxon>
    </lineage>
</organism>